<protein>
    <submittedName>
        <fullName evidence="2">Uncharacterized protein</fullName>
    </submittedName>
</protein>
<dbReference type="EMBL" id="MU865295">
    <property type="protein sequence ID" value="KAK4230921.1"/>
    <property type="molecule type" value="Genomic_DNA"/>
</dbReference>
<evidence type="ECO:0000313" key="2">
    <source>
        <dbReference type="EMBL" id="KAK4230921.1"/>
    </source>
</evidence>
<accession>A0AAN7BWY4</accession>
<keyword evidence="3" id="KW-1185">Reference proteome</keyword>
<dbReference type="AlphaFoldDB" id="A0AAN7BWY4"/>
<comment type="caution">
    <text evidence="2">The sequence shown here is derived from an EMBL/GenBank/DDBJ whole genome shotgun (WGS) entry which is preliminary data.</text>
</comment>
<evidence type="ECO:0000313" key="3">
    <source>
        <dbReference type="Proteomes" id="UP001301958"/>
    </source>
</evidence>
<name>A0AAN7BWY4_9PEZI</name>
<feature type="region of interest" description="Disordered" evidence="1">
    <location>
        <begin position="44"/>
        <end position="91"/>
    </location>
</feature>
<organism evidence="2 3">
    <name type="scientific">Podospora fimiseda</name>
    <dbReference type="NCBI Taxonomy" id="252190"/>
    <lineage>
        <taxon>Eukaryota</taxon>
        <taxon>Fungi</taxon>
        <taxon>Dikarya</taxon>
        <taxon>Ascomycota</taxon>
        <taxon>Pezizomycotina</taxon>
        <taxon>Sordariomycetes</taxon>
        <taxon>Sordariomycetidae</taxon>
        <taxon>Sordariales</taxon>
        <taxon>Podosporaceae</taxon>
        <taxon>Podospora</taxon>
    </lineage>
</organism>
<reference evidence="2" key="1">
    <citation type="journal article" date="2023" name="Mol. Phylogenet. Evol.">
        <title>Genome-scale phylogeny and comparative genomics of the fungal order Sordariales.</title>
        <authorList>
            <person name="Hensen N."/>
            <person name="Bonometti L."/>
            <person name="Westerberg I."/>
            <person name="Brannstrom I.O."/>
            <person name="Guillou S."/>
            <person name="Cros-Aarteil S."/>
            <person name="Calhoun S."/>
            <person name="Haridas S."/>
            <person name="Kuo A."/>
            <person name="Mondo S."/>
            <person name="Pangilinan J."/>
            <person name="Riley R."/>
            <person name="LaButti K."/>
            <person name="Andreopoulos B."/>
            <person name="Lipzen A."/>
            <person name="Chen C."/>
            <person name="Yan M."/>
            <person name="Daum C."/>
            <person name="Ng V."/>
            <person name="Clum A."/>
            <person name="Steindorff A."/>
            <person name="Ohm R.A."/>
            <person name="Martin F."/>
            <person name="Silar P."/>
            <person name="Natvig D.O."/>
            <person name="Lalanne C."/>
            <person name="Gautier V."/>
            <person name="Ament-Velasquez S.L."/>
            <person name="Kruys A."/>
            <person name="Hutchinson M.I."/>
            <person name="Powell A.J."/>
            <person name="Barry K."/>
            <person name="Miller A.N."/>
            <person name="Grigoriev I.V."/>
            <person name="Debuchy R."/>
            <person name="Gladieux P."/>
            <person name="Hiltunen Thoren M."/>
            <person name="Johannesson H."/>
        </authorList>
    </citation>
    <scope>NUCLEOTIDE SEQUENCE</scope>
    <source>
        <strain evidence="2">CBS 990.96</strain>
    </source>
</reference>
<evidence type="ECO:0000256" key="1">
    <source>
        <dbReference type="SAM" id="MobiDB-lite"/>
    </source>
</evidence>
<feature type="region of interest" description="Disordered" evidence="1">
    <location>
        <begin position="1"/>
        <end position="30"/>
    </location>
</feature>
<sequence>MSSSSSSRNLDRCHASFQASGSEEQQMTMLWEKNPCAENIEAMITAGKYSQGRRRKSSEQQQPTSSSPATTTTQVSRQTPSSAQDTTAPRCYDGLRSCPPLALSNPHTFTPLFNDDDHDNDELPTIHIAKLCPIYTPGTPHLTRIVLHNKSHQYPPNTPHPQTLRRPAQLKRAPSIPNIRRLTLDSPPPKPHYASPAGKAIISQLRQFLSLSESIPPSTLLFNLLTKWVKIRKNFPKINPRLAKQFNSLDWWGVQFEVHSLEERRLIESFLG</sequence>
<proteinExistence type="predicted"/>
<dbReference type="Proteomes" id="UP001301958">
    <property type="component" value="Unassembled WGS sequence"/>
</dbReference>
<gene>
    <name evidence="2" type="ORF">QBC38DRAFT_496011</name>
</gene>
<feature type="compositionally biased region" description="Polar residues" evidence="1">
    <location>
        <begin position="17"/>
        <end position="28"/>
    </location>
</feature>
<feature type="compositionally biased region" description="Polar residues" evidence="1">
    <location>
        <begin position="75"/>
        <end position="87"/>
    </location>
</feature>
<feature type="compositionally biased region" description="Low complexity" evidence="1">
    <location>
        <begin position="59"/>
        <end position="74"/>
    </location>
</feature>
<reference evidence="2" key="2">
    <citation type="submission" date="2023-05" db="EMBL/GenBank/DDBJ databases">
        <authorList>
            <consortium name="Lawrence Berkeley National Laboratory"/>
            <person name="Steindorff A."/>
            <person name="Hensen N."/>
            <person name="Bonometti L."/>
            <person name="Westerberg I."/>
            <person name="Brannstrom I.O."/>
            <person name="Guillou S."/>
            <person name="Cros-Aarteil S."/>
            <person name="Calhoun S."/>
            <person name="Haridas S."/>
            <person name="Kuo A."/>
            <person name="Mondo S."/>
            <person name="Pangilinan J."/>
            <person name="Riley R."/>
            <person name="Labutti K."/>
            <person name="Andreopoulos B."/>
            <person name="Lipzen A."/>
            <person name="Chen C."/>
            <person name="Yanf M."/>
            <person name="Daum C."/>
            <person name="Ng V."/>
            <person name="Clum A."/>
            <person name="Ohm R."/>
            <person name="Martin F."/>
            <person name="Silar P."/>
            <person name="Natvig D."/>
            <person name="Lalanne C."/>
            <person name="Gautier V."/>
            <person name="Ament-Velasquez S.L."/>
            <person name="Kruys A."/>
            <person name="Hutchinson M.I."/>
            <person name="Powell A.J."/>
            <person name="Barry K."/>
            <person name="Miller A.N."/>
            <person name="Grigoriev I.V."/>
            <person name="Debuchy R."/>
            <person name="Gladieux P."/>
            <person name="Thoren M.H."/>
            <person name="Johannesson H."/>
        </authorList>
    </citation>
    <scope>NUCLEOTIDE SEQUENCE</scope>
    <source>
        <strain evidence="2">CBS 990.96</strain>
    </source>
</reference>